<reference evidence="3" key="2">
    <citation type="submission" date="2015-01" db="EMBL/GenBank/DDBJ databases">
        <title>Evolutionary Origins and Diversification of the Mycorrhizal Mutualists.</title>
        <authorList>
            <consortium name="DOE Joint Genome Institute"/>
            <consortium name="Mycorrhizal Genomics Consortium"/>
            <person name="Kohler A."/>
            <person name="Kuo A."/>
            <person name="Nagy L.G."/>
            <person name="Floudas D."/>
            <person name="Copeland A."/>
            <person name="Barry K.W."/>
            <person name="Cichocki N."/>
            <person name="Veneault-Fourrey C."/>
            <person name="LaButti K."/>
            <person name="Lindquist E.A."/>
            <person name="Lipzen A."/>
            <person name="Lundell T."/>
            <person name="Morin E."/>
            <person name="Murat C."/>
            <person name="Riley R."/>
            <person name="Ohm R."/>
            <person name="Sun H."/>
            <person name="Tunlid A."/>
            <person name="Henrissat B."/>
            <person name="Grigoriev I.V."/>
            <person name="Hibbett D.S."/>
            <person name="Martin F."/>
        </authorList>
    </citation>
    <scope>NUCLEOTIDE SEQUENCE [LARGE SCALE GENOMIC DNA]</scope>
    <source>
        <strain evidence="3">Foug A</strain>
    </source>
</reference>
<evidence type="ECO:0000313" key="2">
    <source>
        <dbReference type="EMBL" id="KIM60105.1"/>
    </source>
</evidence>
<dbReference type="EMBL" id="KN822066">
    <property type="protein sequence ID" value="KIM60105.1"/>
    <property type="molecule type" value="Genomic_DNA"/>
</dbReference>
<sequence>VPMRDTAEEEKIRDYLCLVCQTLNEAALYNAATYVHCKAGRSCSVAAVMAYLIHAHHWPL</sequence>
<feature type="non-terminal residue" evidence="2">
    <location>
        <position position="60"/>
    </location>
</feature>
<evidence type="ECO:0000259" key="1">
    <source>
        <dbReference type="Pfam" id="PF00782"/>
    </source>
</evidence>
<name>A0A0C3DHF8_9AGAM</name>
<gene>
    <name evidence="2" type="ORF">SCLCIDRAFT_67019</name>
</gene>
<dbReference type="Gene3D" id="3.90.190.10">
    <property type="entry name" value="Protein tyrosine phosphatase superfamily"/>
    <property type="match status" value="1"/>
</dbReference>
<dbReference type="Proteomes" id="UP000053989">
    <property type="component" value="Unassembled WGS sequence"/>
</dbReference>
<reference evidence="2 3" key="1">
    <citation type="submission" date="2014-04" db="EMBL/GenBank/DDBJ databases">
        <authorList>
            <consortium name="DOE Joint Genome Institute"/>
            <person name="Kuo A."/>
            <person name="Kohler A."/>
            <person name="Nagy L.G."/>
            <person name="Floudas D."/>
            <person name="Copeland A."/>
            <person name="Barry K.W."/>
            <person name="Cichocki N."/>
            <person name="Veneault-Fourrey C."/>
            <person name="LaButti K."/>
            <person name="Lindquist E.A."/>
            <person name="Lipzen A."/>
            <person name="Lundell T."/>
            <person name="Morin E."/>
            <person name="Murat C."/>
            <person name="Sun H."/>
            <person name="Tunlid A."/>
            <person name="Henrissat B."/>
            <person name="Grigoriev I.V."/>
            <person name="Hibbett D.S."/>
            <person name="Martin F."/>
            <person name="Nordberg H.P."/>
            <person name="Cantor M.N."/>
            <person name="Hua S.X."/>
        </authorList>
    </citation>
    <scope>NUCLEOTIDE SEQUENCE [LARGE SCALE GENOMIC DNA]</scope>
    <source>
        <strain evidence="2 3">Foug A</strain>
    </source>
</reference>
<dbReference type="SUPFAM" id="SSF52799">
    <property type="entry name" value="(Phosphotyrosine protein) phosphatases II"/>
    <property type="match status" value="1"/>
</dbReference>
<protein>
    <recommendedName>
        <fullName evidence="1">Dual specificity phosphatase catalytic domain-containing protein</fullName>
    </recommendedName>
</protein>
<dbReference type="AlphaFoldDB" id="A0A0C3DHF8"/>
<dbReference type="HOGENOM" id="CLU_194957_0_0_1"/>
<feature type="non-terminal residue" evidence="2">
    <location>
        <position position="1"/>
    </location>
</feature>
<dbReference type="OrthoDB" id="273181at2759"/>
<accession>A0A0C3DHF8</accession>
<feature type="domain" description="Dual specificity phosphatase catalytic" evidence="1">
    <location>
        <begin position="1"/>
        <end position="58"/>
    </location>
</feature>
<dbReference type="Pfam" id="PF00782">
    <property type="entry name" value="DSPc"/>
    <property type="match status" value="1"/>
</dbReference>
<organism evidence="2 3">
    <name type="scientific">Scleroderma citrinum Foug A</name>
    <dbReference type="NCBI Taxonomy" id="1036808"/>
    <lineage>
        <taxon>Eukaryota</taxon>
        <taxon>Fungi</taxon>
        <taxon>Dikarya</taxon>
        <taxon>Basidiomycota</taxon>
        <taxon>Agaricomycotina</taxon>
        <taxon>Agaricomycetes</taxon>
        <taxon>Agaricomycetidae</taxon>
        <taxon>Boletales</taxon>
        <taxon>Sclerodermatineae</taxon>
        <taxon>Sclerodermataceae</taxon>
        <taxon>Scleroderma</taxon>
    </lineage>
</organism>
<dbReference type="InParanoid" id="A0A0C3DHF8"/>
<keyword evidence="3" id="KW-1185">Reference proteome</keyword>
<dbReference type="InterPro" id="IPR029021">
    <property type="entry name" value="Prot-tyrosine_phosphatase-like"/>
</dbReference>
<evidence type="ECO:0000313" key="3">
    <source>
        <dbReference type="Proteomes" id="UP000053989"/>
    </source>
</evidence>
<dbReference type="InterPro" id="IPR000340">
    <property type="entry name" value="Dual-sp_phosphatase_cat-dom"/>
</dbReference>
<proteinExistence type="predicted"/>